<sequence length="44" mass="4971">MGLKARLTKQLAHRSPKKFPKPALASFSTSEEKDLSNWITKTKV</sequence>
<evidence type="ECO:0000256" key="1">
    <source>
        <dbReference type="SAM" id="MobiDB-lite"/>
    </source>
</evidence>
<protein>
    <submittedName>
        <fullName evidence="2">Uncharacterized protein</fullName>
    </submittedName>
</protein>
<dbReference type="EMBL" id="UINC01038212">
    <property type="protein sequence ID" value="SVB34892.1"/>
    <property type="molecule type" value="Genomic_DNA"/>
</dbReference>
<dbReference type="AlphaFoldDB" id="A0A382DA36"/>
<proteinExistence type="predicted"/>
<feature type="region of interest" description="Disordered" evidence="1">
    <location>
        <begin position="1"/>
        <end position="44"/>
    </location>
</feature>
<organism evidence="2">
    <name type="scientific">marine metagenome</name>
    <dbReference type="NCBI Taxonomy" id="408172"/>
    <lineage>
        <taxon>unclassified sequences</taxon>
        <taxon>metagenomes</taxon>
        <taxon>ecological metagenomes</taxon>
    </lineage>
</organism>
<reference evidence="2" key="1">
    <citation type="submission" date="2018-05" db="EMBL/GenBank/DDBJ databases">
        <authorList>
            <person name="Lanie J.A."/>
            <person name="Ng W.-L."/>
            <person name="Kazmierczak K.M."/>
            <person name="Andrzejewski T.M."/>
            <person name="Davidsen T.M."/>
            <person name="Wayne K.J."/>
            <person name="Tettelin H."/>
            <person name="Glass J.I."/>
            <person name="Rusch D."/>
            <person name="Podicherti R."/>
            <person name="Tsui H.-C.T."/>
            <person name="Winkler M.E."/>
        </authorList>
    </citation>
    <scope>NUCLEOTIDE SEQUENCE</scope>
</reference>
<evidence type="ECO:0000313" key="2">
    <source>
        <dbReference type="EMBL" id="SVB34892.1"/>
    </source>
</evidence>
<accession>A0A382DA36</accession>
<name>A0A382DA36_9ZZZZ</name>
<feature type="compositionally biased region" description="Basic residues" evidence="1">
    <location>
        <begin position="11"/>
        <end position="20"/>
    </location>
</feature>
<gene>
    <name evidence="2" type="ORF">METZ01_LOCUS187746</name>
</gene>